<dbReference type="Pfam" id="PF05853">
    <property type="entry name" value="BKACE"/>
    <property type="match status" value="1"/>
</dbReference>
<name>A0A840FD32_9SPHN</name>
<keyword evidence="3" id="KW-0479">Metal-binding</keyword>
<gene>
    <name evidence="5" type="ORF">GGQ80_003444</name>
</gene>
<comment type="caution">
    <text evidence="5">The sequence shown here is derived from an EMBL/GenBank/DDBJ whole genome shotgun (WGS) entry which is preliminary data.</text>
</comment>
<keyword evidence="2" id="KW-0808">Transferase</keyword>
<proteinExistence type="predicted"/>
<dbReference type="PANTHER" id="PTHR37418">
    <property type="entry name" value="3-KETO-5-AMINOHEXANOATE CLEAVAGE ENZYME-RELATED"/>
    <property type="match status" value="1"/>
</dbReference>
<dbReference type="Proteomes" id="UP000529795">
    <property type="component" value="Unassembled WGS sequence"/>
</dbReference>
<dbReference type="InterPro" id="IPR013785">
    <property type="entry name" value="Aldolase_TIM"/>
</dbReference>
<evidence type="ECO:0000256" key="1">
    <source>
        <dbReference type="ARBA" id="ARBA00001947"/>
    </source>
</evidence>
<evidence type="ECO:0000313" key="5">
    <source>
        <dbReference type="EMBL" id="MBB4155519.1"/>
    </source>
</evidence>
<dbReference type="PANTHER" id="PTHR37418:SF2">
    <property type="entry name" value="3-KETO-5-AMINOHEXANOATE CLEAVAGE ENZYME"/>
    <property type="match status" value="1"/>
</dbReference>
<evidence type="ECO:0000256" key="2">
    <source>
        <dbReference type="ARBA" id="ARBA00022679"/>
    </source>
</evidence>
<protein>
    <submittedName>
        <fullName evidence="5">Uncharacterized protein (DUF849 family)</fullName>
    </submittedName>
</protein>
<dbReference type="GO" id="GO:0046872">
    <property type="term" value="F:metal ion binding"/>
    <property type="evidence" value="ECO:0007669"/>
    <property type="project" value="UniProtKB-KW"/>
</dbReference>
<keyword evidence="4" id="KW-0862">Zinc</keyword>
<dbReference type="InterPro" id="IPR008567">
    <property type="entry name" value="BKACE"/>
</dbReference>
<sequence length="310" mass="33729">MRKTGKAIISCAVTGSIHTPTMSPYLPVTPDEIAEQSIAAIEAGAAIVHLHARDPRDGRPSPDPEIYMQFLPRIKQATDAIINITTGGAPGFTPEDRLAGPLRAKPEMTSLNMGSMNFGFFGLADKFDWQHEWERELMAGSKRFAANHTFELIERIMVELGQGCGTRFEFECYDLGHLYNLKHFVDAGLVKPPFLIQGIFGILGGIGADLENFMVFKQTADRLFGDDYLLSAFAVGRPQMKFLAQCALVGGSVRCGLEDSLYIGKGELATSNAQQVTKLRTILDALDIDVATPAEARAMLGLKGGDQVGF</sequence>
<reference evidence="5 6" key="1">
    <citation type="submission" date="2020-08" db="EMBL/GenBank/DDBJ databases">
        <title>Genomic Encyclopedia of Type Strains, Phase IV (KMG-IV): sequencing the most valuable type-strain genomes for metagenomic binning, comparative biology and taxonomic classification.</title>
        <authorList>
            <person name="Goeker M."/>
        </authorList>
    </citation>
    <scope>NUCLEOTIDE SEQUENCE [LARGE SCALE GENOMIC DNA]</scope>
    <source>
        <strain evidence="5 6">YC6723</strain>
    </source>
</reference>
<comment type="cofactor">
    <cofactor evidence="1">
        <name>Zn(2+)</name>
        <dbReference type="ChEBI" id="CHEBI:29105"/>
    </cofactor>
</comment>
<evidence type="ECO:0000256" key="4">
    <source>
        <dbReference type="ARBA" id="ARBA00022833"/>
    </source>
</evidence>
<organism evidence="5 6">
    <name type="scientific">Sphingomonas jinjuensis</name>
    <dbReference type="NCBI Taxonomy" id="535907"/>
    <lineage>
        <taxon>Bacteria</taxon>
        <taxon>Pseudomonadati</taxon>
        <taxon>Pseudomonadota</taxon>
        <taxon>Alphaproteobacteria</taxon>
        <taxon>Sphingomonadales</taxon>
        <taxon>Sphingomonadaceae</taxon>
        <taxon>Sphingomonas</taxon>
    </lineage>
</organism>
<dbReference type="Gene3D" id="3.20.20.70">
    <property type="entry name" value="Aldolase class I"/>
    <property type="match status" value="1"/>
</dbReference>
<dbReference type="RefSeq" id="WP_183987098.1">
    <property type="nucleotide sequence ID" value="NZ_JACIEV010000013.1"/>
</dbReference>
<evidence type="ECO:0000313" key="6">
    <source>
        <dbReference type="Proteomes" id="UP000529795"/>
    </source>
</evidence>
<dbReference type="GO" id="GO:0043720">
    <property type="term" value="F:3-keto-5-aminohexanoate cleavage activity"/>
    <property type="evidence" value="ECO:0007669"/>
    <property type="project" value="InterPro"/>
</dbReference>
<accession>A0A840FD32</accession>
<dbReference type="AlphaFoldDB" id="A0A840FD32"/>
<dbReference type="EMBL" id="JACIEV010000013">
    <property type="protein sequence ID" value="MBB4155519.1"/>
    <property type="molecule type" value="Genomic_DNA"/>
</dbReference>
<keyword evidence="6" id="KW-1185">Reference proteome</keyword>
<evidence type="ECO:0000256" key="3">
    <source>
        <dbReference type="ARBA" id="ARBA00022723"/>
    </source>
</evidence>